<dbReference type="AlphaFoldDB" id="A0A1F8CZT1"/>
<accession>A0A1F8CZT1</accession>
<keyword evidence="1" id="KW-1133">Transmembrane helix</keyword>
<name>A0A1F8CZT1_9BACT</name>
<protein>
    <recommendedName>
        <fullName evidence="4">Aminotransferase class I/classII domain-containing protein</fullName>
    </recommendedName>
</protein>
<evidence type="ECO:0000313" key="3">
    <source>
        <dbReference type="Proteomes" id="UP000178937"/>
    </source>
</evidence>
<dbReference type="EMBL" id="MGIA01000018">
    <property type="protein sequence ID" value="OGM81035.1"/>
    <property type="molecule type" value="Genomic_DNA"/>
</dbReference>
<comment type="caution">
    <text evidence="2">The sequence shown here is derived from an EMBL/GenBank/DDBJ whole genome shotgun (WGS) entry which is preliminary data.</text>
</comment>
<evidence type="ECO:0008006" key="4">
    <source>
        <dbReference type="Google" id="ProtNLM"/>
    </source>
</evidence>
<proteinExistence type="predicted"/>
<sequence length="357" mass="41495">MISTQPVLSFGYFKFKKNKIPGNIRRLFYLSWEDAFWDILLKKKVPMGSFILLPDFFCKDVEENIKSHGYKVSHYPIKKNLDADKKSFIEKIRQVKPEVVVIFHTNGIKSKLFENCEWLARVTHDIILIEDSVHKIIDPEKINIIKKDHFVINSLRKVVPLQGSELFGDREDLDFSTPSFVQSFRYRLKVYFLWVLTILGWSLVNILPGRLSKKFGLAAEKLMLAGYNLIGDSILPAKGGPGGFLSRRVNFEKIEKVKRHQVDTYERLLADLLPLKLFITVEDKGSMRGFPLILPKNRANGILEFIRSKGLLVRFELDDSVWARNQKIIYLPLGIHMTQRKVEEVCRLTREAILRNF</sequence>
<gene>
    <name evidence="2" type="ORF">A2393_02080</name>
</gene>
<evidence type="ECO:0000256" key="1">
    <source>
        <dbReference type="SAM" id="Phobius"/>
    </source>
</evidence>
<reference evidence="2 3" key="1">
    <citation type="journal article" date="2016" name="Nat. Commun.">
        <title>Thousands of microbial genomes shed light on interconnected biogeochemical processes in an aquifer system.</title>
        <authorList>
            <person name="Anantharaman K."/>
            <person name="Brown C.T."/>
            <person name="Hug L.A."/>
            <person name="Sharon I."/>
            <person name="Castelle C.J."/>
            <person name="Probst A.J."/>
            <person name="Thomas B.C."/>
            <person name="Singh A."/>
            <person name="Wilkins M.J."/>
            <person name="Karaoz U."/>
            <person name="Brodie E.L."/>
            <person name="Williams K.H."/>
            <person name="Hubbard S.S."/>
            <person name="Banfield J.F."/>
        </authorList>
    </citation>
    <scope>NUCLEOTIDE SEQUENCE [LARGE SCALE GENOMIC DNA]</scope>
</reference>
<evidence type="ECO:0000313" key="2">
    <source>
        <dbReference type="EMBL" id="OGM81035.1"/>
    </source>
</evidence>
<keyword evidence="1" id="KW-0812">Transmembrane</keyword>
<keyword evidence="1" id="KW-0472">Membrane</keyword>
<organism evidence="2 3">
    <name type="scientific">Candidatus Woesebacteria bacterium RIFOXYB1_FULL_41_13</name>
    <dbReference type="NCBI Taxonomy" id="1802540"/>
    <lineage>
        <taxon>Bacteria</taxon>
        <taxon>Candidatus Woeseibacteriota</taxon>
    </lineage>
</organism>
<dbReference type="STRING" id="1802540.A2393_02080"/>
<feature type="transmembrane region" description="Helical" evidence="1">
    <location>
        <begin position="188"/>
        <end position="207"/>
    </location>
</feature>
<dbReference type="Proteomes" id="UP000178937">
    <property type="component" value="Unassembled WGS sequence"/>
</dbReference>